<reference evidence="9" key="1">
    <citation type="submission" date="2018-09" db="EMBL/GenBank/DDBJ databases">
        <authorList>
            <person name="Tuo L."/>
        </authorList>
    </citation>
    <scope>NUCLEOTIDE SEQUENCE [LARGE SCALE GENOMIC DNA]</scope>
    <source>
        <strain evidence="9">M2BS4Y-1</strain>
    </source>
</reference>
<dbReference type="AlphaFoldDB" id="A0A3A1WFB3"/>
<evidence type="ECO:0000256" key="2">
    <source>
        <dbReference type="ARBA" id="ARBA00013266"/>
    </source>
</evidence>
<dbReference type="SUPFAM" id="SSF51161">
    <property type="entry name" value="Trimeric LpxA-like enzymes"/>
    <property type="match status" value="1"/>
</dbReference>
<dbReference type="InterPro" id="IPR045304">
    <property type="entry name" value="LbH_SAT"/>
</dbReference>
<protein>
    <recommendedName>
        <fullName evidence="2">serine O-acetyltransferase</fullName>
        <ecNumber evidence="2">2.3.1.30</ecNumber>
    </recommendedName>
</protein>
<accession>A0A3A1WFB3</accession>
<gene>
    <name evidence="8" type="ORF">D3218_18775</name>
</gene>
<dbReference type="InterPro" id="IPR001451">
    <property type="entry name" value="Hexapep"/>
</dbReference>
<dbReference type="Gene3D" id="1.10.3130.10">
    <property type="entry name" value="serine acetyltransferase, domain 1"/>
    <property type="match status" value="1"/>
</dbReference>
<keyword evidence="4 8" id="KW-0808">Transferase</keyword>
<evidence type="ECO:0000256" key="7">
    <source>
        <dbReference type="ARBA" id="ARBA00049486"/>
    </source>
</evidence>
<organism evidence="8 9">
    <name type="scientific">Aureimonas flava</name>
    <dbReference type="NCBI Taxonomy" id="2320271"/>
    <lineage>
        <taxon>Bacteria</taxon>
        <taxon>Pseudomonadati</taxon>
        <taxon>Pseudomonadota</taxon>
        <taxon>Alphaproteobacteria</taxon>
        <taxon>Hyphomicrobiales</taxon>
        <taxon>Aurantimonadaceae</taxon>
        <taxon>Aureimonas</taxon>
    </lineage>
</organism>
<keyword evidence="9" id="KW-1185">Reference proteome</keyword>
<evidence type="ECO:0000256" key="5">
    <source>
        <dbReference type="ARBA" id="ARBA00022737"/>
    </source>
</evidence>
<comment type="caution">
    <text evidence="8">The sequence shown here is derived from an EMBL/GenBank/DDBJ whole genome shotgun (WGS) entry which is preliminary data.</text>
</comment>
<sequence>MLGAAIADPARRAQARALCLEVFASDHDALSAALSDIETTGRKDNDPNGGVGALLFGNGLQALVGHRAAHALWRQGRRDLALALKVQFARAFNHDIHPAVPMGRRLWLDHGLGFVAGSTGLIEDDVSIWHGVTLGTDLKDLGPTRHPRLRRGCTIGAGAILLGDIDIGENAVVAAGAVVTKSVPANATVAGVPARERVRSATSFSGI</sequence>
<comment type="similarity">
    <text evidence="1">Belongs to the transferase hexapeptide repeat family.</text>
</comment>
<evidence type="ECO:0000256" key="3">
    <source>
        <dbReference type="ARBA" id="ARBA00022605"/>
    </source>
</evidence>
<name>A0A3A1WFB3_9HYPH</name>
<keyword evidence="6" id="KW-0012">Acyltransferase</keyword>
<dbReference type="EC" id="2.3.1.30" evidence="2"/>
<dbReference type="Pfam" id="PF00132">
    <property type="entry name" value="Hexapep"/>
    <property type="match status" value="1"/>
</dbReference>
<dbReference type="Gene3D" id="2.160.10.10">
    <property type="entry name" value="Hexapeptide repeat proteins"/>
    <property type="match status" value="1"/>
</dbReference>
<dbReference type="InterPro" id="IPR018357">
    <property type="entry name" value="Hexapep_transf_CS"/>
</dbReference>
<evidence type="ECO:0000313" key="8">
    <source>
        <dbReference type="EMBL" id="RIX97423.1"/>
    </source>
</evidence>
<evidence type="ECO:0000313" key="9">
    <source>
        <dbReference type="Proteomes" id="UP000265750"/>
    </source>
</evidence>
<dbReference type="PANTHER" id="PTHR42811">
    <property type="entry name" value="SERINE ACETYLTRANSFERASE"/>
    <property type="match status" value="1"/>
</dbReference>
<keyword evidence="5" id="KW-0677">Repeat</keyword>
<dbReference type="OrthoDB" id="9801456at2"/>
<comment type="catalytic activity">
    <reaction evidence="7">
        <text>L-serine + acetyl-CoA = O-acetyl-L-serine + CoA</text>
        <dbReference type="Rhea" id="RHEA:24560"/>
        <dbReference type="ChEBI" id="CHEBI:33384"/>
        <dbReference type="ChEBI" id="CHEBI:57287"/>
        <dbReference type="ChEBI" id="CHEBI:57288"/>
        <dbReference type="ChEBI" id="CHEBI:58340"/>
        <dbReference type="EC" id="2.3.1.30"/>
    </reaction>
</comment>
<dbReference type="InterPro" id="IPR042122">
    <property type="entry name" value="Ser_AcTrfase_N_sf"/>
</dbReference>
<evidence type="ECO:0000256" key="1">
    <source>
        <dbReference type="ARBA" id="ARBA00007274"/>
    </source>
</evidence>
<dbReference type="GO" id="GO:0009001">
    <property type="term" value="F:serine O-acetyltransferase activity"/>
    <property type="evidence" value="ECO:0007669"/>
    <property type="project" value="UniProtKB-EC"/>
</dbReference>
<keyword evidence="3" id="KW-0028">Amino-acid biosynthesis</keyword>
<evidence type="ECO:0000256" key="6">
    <source>
        <dbReference type="ARBA" id="ARBA00023315"/>
    </source>
</evidence>
<dbReference type="EMBL" id="QYRN01000015">
    <property type="protein sequence ID" value="RIX97423.1"/>
    <property type="molecule type" value="Genomic_DNA"/>
</dbReference>
<dbReference type="Proteomes" id="UP000265750">
    <property type="component" value="Unassembled WGS sequence"/>
</dbReference>
<dbReference type="CDD" id="cd03354">
    <property type="entry name" value="LbH_SAT"/>
    <property type="match status" value="1"/>
</dbReference>
<dbReference type="InterPro" id="IPR011004">
    <property type="entry name" value="Trimer_LpxA-like_sf"/>
</dbReference>
<proteinExistence type="inferred from homology"/>
<evidence type="ECO:0000256" key="4">
    <source>
        <dbReference type="ARBA" id="ARBA00022679"/>
    </source>
</evidence>
<dbReference type="PROSITE" id="PS00101">
    <property type="entry name" value="HEXAPEP_TRANSFERASES"/>
    <property type="match status" value="1"/>
</dbReference>
<dbReference type="RefSeq" id="WP_119541614.1">
    <property type="nucleotide sequence ID" value="NZ_QYRN01000015.1"/>
</dbReference>
<dbReference type="GO" id="GO:0008652">
    <property type="term" value="P:amino acid biosynthetic process"/>
    <property type="evidence" value="ECO:0007669"/>
    <property type="project" value="UniProtKB-KW"/>
</dbReference>